<organism evidence="2 3">
    <name type="scientific">Kwoniella dendrophila CBS 6074</name>
    <dbReference type="NCBI Taxonomy" id="1295534"/>
    <lineage>
        <taxon>Eukaryota</taxon>
        <taxon>Fungi</taxon>
        <taxon>Dikarya</taxon>
        <taxon>Basidiomycota</taxon>
        <taxon>Agaricomycotina</taxon>
        <taxon>Tremellomycetes</taxon>
        <taxon>Tremellales</taxon>
        <taxon>Cryptococcaceae</taxon>
        <taxon>Kwoniella</taxon>
    </lineage>
</organism>
<evidence type="ECO:0000256" key="1">
    <source>
        <dbReference type="SAM" id="SignalP"/>
    </source>
</evidence>
<feature type="chain" id="PRO_5043691035" evidence="1">
    <location>
        <begin position="22"/>
        <end position="112"/>
    </location>
</feature>
<name>A0AAX4JMP6_9TREE</name>
<dbReference type="EMBL" id="CP144098">
    <property type="protein sequence ID" value="WWC86164.1"/>
    <property type="molecule type" value="Genomic_DNA"/>
</dbReference>
<dbReference type="AlphaFoldDB" id="A0AAX4JMP6"/>
<sequence>MKPSLVFTIISTGLLSGLVKAGCNEQHYNNGHLAWYCLDEITQIPFEHLDLRDRYGEASQKLETELANRVYKDYMNLAYPDHDCHSDKHSVDYGKVIFVDHGDMPQETYQTQ</sequence>
<dbReference type="GeneID" id="91091709"/>
<keyword evidence="1" id="KW-0732">Signal</keyword>
<protein>
    <submittedName>
        <fullName evidence="2">Uncharacterized protein</fullName>
    </submittedName>
</protein>
<proteinExistence type="predicted"/>
<evidence type="ECO:0000313" key="2">
    <source>
        <dbReference type="EMBL" id="WWC86164.1"/>
    </source>
</evidence>
<feature type="signal peptide" evidence="1">
    <location>
        <begin position="1"/>
        <end position="21"/>
    </location>
</feature>
<accession>A0AAX4JMP6</accession>
<reference evidence="2 3" key="1">
    <citation type="submission" date="2024-01" db="EMBL/GenBank/DDBJ databases">
        <title>Comparative genomics of Cryptococcus and Kwoniella reveals pathogenesis evolution and contrasting modes of karyotype evolution via chromosome fusion or intercentromeric recombination.</title>
        <authorList>
            <person name="Coelho M.A."/>
            <person name="David-Palma M."/>
            <person name="Shea T."/>
            <person name="Bowers K."/>
            <person name="McGinley-Smith S."/>
            <person name="Mohammad A.W."/>
            <person name="Gnirke A."/>
            <person name="Yurkov A.M."/>
            <person name="Nowrousian M."/>
            <person name="Sun S."/>
            <person name="Cuomo C.A."/>
            <person name="Heitman J."/>
        </authorList>
    </citation>
    <scope>NUCLEOTIDE SEQUENCE [LARGE SCALE GENOMIC DNA]</scope>
    <source>
        <strain evidence="2 3">CBS 6074</strain>
    </source>
</reference>
<dbReference type="Proteomes" id="UP001355207">
    <property type="component" value="Chromosome 1"/>
</dbReference>
<keyword evidence="3" id="KW-1185">Reference proteome</keyword>
<dbReference type="RefSeq" id="XP_066072927.1">
    <property type="nucleotide sequence ID" value="XM_066216830.1"/>
</dbReference>
<evidence type="ECO:0000313" key="3">
    <source>
        <dbReference type="Proteomes" id="UP001355207"/>
    </source>
</evidence>
<gene>
    <name evidence="2" type="ORF">L201_001037</name>
</gene>